<keyword evidence="3" id="KW-0479">Metal-binding</keyword>
<comment type="cofactor">
    <cofactor evidence="1">
        <name>[4Fe-4S] cluster</name>
        <dbReference type="ChEBI" id="CHEBI:49883"/>
    </cofactor>
</comment>
<dbReference type="Proteomes" id="UP000076962">
    <property type="component" value="Unassembled WGS sequence"/>
</dbReference>
<dbReference type="PROSITE" id="PS51918">
    <property type="entry name" value="RADICAL_SAM"/>
    <property type="match status" value="1"/>
</dbReference>
<proteinExistence type="predicted"/>
<dbReference type="GO" id="GO:0003824">
    <property type="term" value="F:catalytic activity"/>
    <property type="evidence" value="ECO:0007669"/>
    <property type="project" value="InterPro"/>
</dbReference>
<dbReference type="PANTHER" id="PTHR11228:SF7">
    <property type="entry name" value="PQQA PEPTIDE CYCLASE"/>
    <property type="match status" value="1"/>
</dbReference>
<keyword evidence="2" id="KW-0949">S-adenosyl-L-methionine</keyword>
<dbReference type="InterPro" id="IPR058240">
    <property type="entry name" value="rSAM_sf"/>
</dbReference>
<protein>
    <submittedName>
        <fullName evidence="7">Nitrite reductase heme biosynthesis J protein</fullName>
    </submittedName>
</protein>
<evidence type="ECO:0000259" key="6">
    <source>
        <dbReference type="PROSITE" id="PS51918"/>
    </source>
</evidence>
<evidence type="ECO:0000256" key="5">
    <source>
        <dbReference type="ARBA" id="ARBA00023014"/>
    </source>
</evidence>
<dbReference type="CDD" id="cd01335">
    <property type="entry name" value="Radical_SAM"/>
    <property type="match status" value="1"/>
</dbReference>
<dbReference type="Gene3D" id="3.20.20.70">
    <property type="entry name" value="Aldolase class I"/>
    <property type="match status" value="1"/>
</dbReference>
<comment type="caution">
    <text evidence="7">The sequence shown here is derived from an EMBL/GenBank/DDBJ whole genome shotgun (WGS) entry which is preliminary data.</text>
</comment>
<feature type="domain" description="Radical SAM core" evidence="6">
    <location>
        <begin position="1"/>
        <end position="178"/>
    </location>
</feature>
<evidence type="ECO:0000256" key="4">
    <source>
        <dbReference type="ARBA" id="ARBA00023004"/>
    </source>
</evidence>
<evidence type="ECO:0000256" key="3">
    <source>
        <dbReference type="ARBA" id="ARBA00022723"/>
    </source>
</evidence>
<dbReference type="Pfam" id="PF04055">
    <property type="entry name" value="Radical_SAM"/>
    <property type="match status" value="1"/>
</dbReference>
<sequence>MLATLNQRAGKPLHAHITVTGGEPFARRDFLDLLEIFAAHNKRFSFGILTNGSFIDAPMAQRLRKLAPRFVQVSVEGTAATHDSIRGKGNLAQTISAIKNLRREGIRTLISFTAHRQNFHEFPEVVRLGRRLRVDRIWADRLIPCGSGANLREAVMSPDETKEFFEIMAQTKKGSWFNRTEIAMHRALQFLVGGGRPYHCTAGDSLLTVQPNGDLYPCRRMPIRVGNLLETPLLELAALNELLEQRPQNGSFFWIKEAKNI</sequence>
<dbReference type="EMBL" id="LUTY01001080">
    <property type="protein sequence ID" value="OAD22241.1"/>
    <property type="molecule type" value="Genomic_DNA"/>
</dbReference>
<gene>
    <name evidence="7" type="primary">nirJ</name>
    <name evidence="7" type="ORF">THIOM_001963</name>
</gene>
<dbReference type="GO" id="GO:0046872">
    <property type="term" value="F:metal ion binding"/>
    <property type="evidence" value="ECO:0007669"/>
    <property type="project" value="UniProtKB-KW"/>
</dbReference>
<evidence type="ECO:0000313" key="7">
    <source>
        <dbReference type="EMBL" id="OAD22241.1"/>
    </source>
</evidence>
<name>A0A176S2D0_9GAMM</name>
<organism evidence="7 8">
    <name type="scientific">Candidatus Thiomargarita nelsonii</name>
    <dbReference type="NCBI Taxonomy" id="1003181"/>
    <lineage>
        <taxon>Bacteria</taxon>
        <taxon>Pseudomonadati</taxon>
        <taxon>Pseudomonadota</taxon>
        <taxon>Gammaproteobacteria</taxon>
        <taxon>Thiotrichales</taxon>
        <taxon>Thiotrichaceae</taxon>
        <taxon>Thiomargarita</taxon>
    </lineage>
</organism>
<dbReference type="PANTHER" id="PTHR11228">
    <property type="entry name" value="RADICAL SAM DOMAIN PROTEIN"/>
    <property type="match status" value="1"/>
</dbReference>
<keyword evidence="5" id="KW-0411">Iron-sulfur</keyword>
<dbReference type="SUPFAM" id="SSF102114">
    <property type="entry name" value="Radical SAM enzymes"/>
    <property type="match status" value="1"/>
</dbReference>
<dbReference type="InterPro" id="IPR007197">
    <property type="entry name" value="rSAM"/>
</dbReference>
<dbReference type="InterPro" id="IPR050377">
    <property type="entry name" value="Radical_SAM_PqqE_MftC-like"/>
</dbReference>
<accession>A0A176S2D0</accession>
<reference evidence="7 8" key="1">
    <citation type="submission" date="2016-05" db="EMBL/GenBank/DDBJ databases">
        <title>Single-cell genome of chain-forming Candidatus Thiomargarita nelsonii and comparison to other large sulfur-oxidizing bacteria.</title>
        <authorList>
            <person name="Winkel M."/>
            <person name="Salman V."/>
            <person name="Woyke T."/>
            <person name="Schulz-Vogt H."/>
            <person name="Richter M."/>
            <person name="Flood B."/>
            <person name="Bailey J."/>
            <person name="Amann R."/>
            <person name="Mussmann M."/>
        </authorList>
    </citation>
    <scope>NUCLEOTIDE SEQUENCE [LARGE SCALE GENOMIC DNA]</scope>
    <source>
        <strain evidence="7 8">THI036</strain>
    </source>
</reference>
<evidence type="ECO:0000256" key="2">
    <source>
        <dbReference type="ARBA" id="ARBA00022691"/>
    </source>
</evidence>
<dbReference type="Pfam" id="PF13186">
    <property type="entry name" value="SPASM"/>
    <property type="match status" value="1"/>
</dbReference>
<evidence type="ECO:0000256" key="1">
    <source>
        <dbReference type="ARBA" id="ARBA00001966"/>
    </source>
</evidence>
<dbReference type="InterPro" id="IPR023885">
    <property type="entry name" value="4Fe4S-binding_SPASM_dom"/>
</dbReference>
<keyword evidence="4" id="KW-0408">Iron</keyword>
<dbReference type="InterPro" id="IPR013785">
    <property type="entry name" value="Aldolase_TIM"/>
</dbReference>
<dbReference type="AlphaFoldDB" id="A0A176S2D0"/>
<keyword evidence="8" id="KW-1185">Reference proteome</keyword>
<evidence type="ECO:0000313" key="8">
    <source>
        <dbReference type="Proteomes" id="UP000076962"/>
    </source>
</evidence>
<dbReference type="GO" id="GO:0051536">
    <property type="term" value="F:iron-sulfur cluster binding"/>
    <property type="evidence" value="ECO:0007669"/>
    <property type="project" value="UniProtKB-KW"/>
</dbReference>